<evidence type="ECO:0000256" key="3">
    <source>
        <dbReference type="ARBA" id="ARBA00022692"/>
    </source>
</evidence>
<keyword evidence="2" id="KW-1003">Cell membrane</keyword>
<evidence type="ECO:0000256" key="1">
    <source>
        <dbReference type="ARBA" id="ARBA00004651"/>
    </source>
</evidence>
<dbReference type="PANTHER" id="PTHR43652">
    <property type="entry name" value="BASIC AMINO ACID ANTIPORTER YFCC-RELATED"/>
    <property type="match status" value="1"/>
</dbReference>
<dbReference type="RefSeq" id="WP_219288845.1">
    <property type="nucleotide sequence ID" value="NZ_RPHB01000004.1"/>
</dbReference>
<feature type="transmembrane region" description="Helical" evidence="6">
    <location>
        <begin position="71"/>
        <end position="91"/>
    </location>
</feature>
<keyword evidence="4 6" id="KW-1133">Transmembrane helix</keyword>
<keyword evidence="3 6" id="KW-0812">Transmembrane</keyword>
<dbReference type="AlphaFoldDB" id="A0A951IXI4"/>
<feature type="transmembrane region" description="Helical" evidence="6">
    <location>
        <begin position="268"/>
        <end position="285"/>
    </location>
</feature>
<evidence type="ECO:0000256" key="5">
    <source>
        <dbReference type="ARBA" id="ARBA00023136"/>
    </source>
</evidence>
<dbReference type="InterPro" id="IPR051679">
    <property type="entry name" value="DASS-Related_Transporters"/>
</dbReference>
<feature type="transmembrane region" description="Helical" evidence="6">
    <location>
        <begin position="397"/>
        <end position="416"/>
    </location>
</feature>
<proteinExistence type="predicted"/>
<keyword evidence="5 6" id="KW-0472">Membrane</keyword>
<dbReference type="Pfam" id="PF03606">
    <property type="entry name" value="DcuC"/>
    <property type="match status" value="1"/>
</dbReference>
<gene>
    <name evidence="7" type="ORF">EGN73_09725</name>
</gene>
<sequence length="445" mass="47744">MKRLSFPHPMIIMLAFVALATLLTYIIPSGIYERTMDPNTGREVVVQGSYSQIPNNPVGIGKMVLSVPEGIIEGAEVVVLILIIGGAFYVVEKTGAFQAGLESLIFRFSNAKSLLLALVGILFAAAGALNGLQEEIIAMVPLLLILSKKIGYSKTSIVGLCLGSALIGGAFGPSNPFSVILAQKVAEVPVFSAGLYRMVFLLIALLFWVMYMIRNGREENQLKAEKDPVKPEKLSSAHQLILTIVAITFAVMIYGLSNWDWDYNEMSAIFFVMGLSAGIIGKLGINGTAKTYSEGFAELIFAGIIVGLARSIYLVLEEGQVIDTIIYGLFTPLENLPLALSALGMMFSQALLHVPVPSTSGQAVLTMPLLTPIADLIGLSRQVVILAYQYGAGIMDLVTPSNGGLMAILAAAGVSYKDWISFAWKPILVIFCIAAFSVILGVWIL</sequence>
<accession>A0A951IXI4</accession>
<name>A0A951IXI4_9BACT</name>
<feature type="transmembrane region" description="Helical" evidence="6">
    <location>
        <begin position="111"/>
        <end position="132"/>
    </location>
</feature>
<evidence type="ECO:0000256" key="4">
    <source>
        <dbReference type="ARBA" id="ARBA00022989"/>
    </source>
</evidence>
<feature type="transmembrane region" description="Helical" evidence="6">
    <location>
        <begin position="6"/>
        <end position="27"/>
    </location>
</feature>
<evidence type="ECO:0000256" key="6">
    <source>
        <dbReference type="SAM" id="Phobius"/>
    </source>
</evidence>
<comment type="subcellular location">
    <subcellularLocation>
        <location evidence="1">Cell membrane</location>
        <topology evidence="1">Multi-pass membrane protein</topology>
    </subcellularLocation>
</comment>
<feature type="transmembrane region" description="Helical" evidence="6">
    <location>
        <begin position="152"/>
        <end position="174"/>
    </location>
</feature>
<feature type="transmembrane region" description="Helical" evidence="6">
    <location>
        <begin position="297"/>
        <end position="316"/>
    </location>
</feature>
<feature type="transmembrane region" description="Helical" evidence="6">
    <location>
        <begin position="423"/>
        <end position="444"/>
    </location>
</feature>
<comment type="caution">
    <text evidence="7">The sequence shown here is derived from an EMBL/GenBank/DDBJ whole genome shotgun (WGS) entry which is preliminary data.</text>
</comment>
<dbReference type="GO" id="GO:0005886">
    <property type="term" value="C:plasma membrane"/>
    <property type="evidence" value="ECO:0007669"/>
    <property type="project" value="UniProtKB-SubCell"/>
</dbReference>
<dbReference type="Proteomes" id="UP000727490">
    <property type="component" value="Unassembled WGS sequence"/>
</dbReference>
<feature type="transmembrane region" description="Helical" evidence="6">
    <location>
        <begin position="234"/>
        <end position="256"/>
    </location>
</feature>
<feature type="transmembrane region" description="Helical" evidence="6">
    <location>
        <begin position="194"/>
        <end position="213"/>
    </location>
</feature>
<dbReference type="EMBL" id="RPHB01000004">
    <property type="protein sequence ID" value="MBW3468089.1"/>
    <property type="molecule type" value="Genomic_DNA"/>
</dbReference>
<protein>
    <submittedName>
        <fullName evidence="7">YfcC family protein</fullName>
    </submittedName>
</protein>
<dbReference type="InterPro" id="IPR018385">
    <property type="entry name" value="C4_dicarb_anaerob_car-like"/>
</dbReference>
<organism evidence="7 8">
    <name type="scientific">Arthrospiribacter ruber</name>
    <dbReference type="NCBI Taxonomy" id="2487934"/>
    <lineage>
        <taxon>Bacteria</taxon>
        <taxon>Pseudomonadati</taxon>
        <taxon>Bacteroidota</taxon>
        <taxon>Cytophagia</taxon>
        <taxon>Cytophagales</taxon>
        <taxon>Cyclobacteriaceae</taxon>
        <taxon>Arthrospiribacter</taxon>
    </lineage>
</organism>
<keyword evidence="8" id="KW-1185">Reference proteome</keyword>
<reference evidence="7 8" key="1">
    <citation type="journal article" date="2020" name="Syst. Appl. Microbiol.">
        <title>Arthrospiribacter ruber gen. nov., sp. nov., a novel bacterium isolated from Arthrospira cultures.</title>
        <authorList>
            <person name="Waleron M."/>
            <person name="Misztak A."/>
            <person name="Waleron M.M."/>
            <person name="Furmaniak M."/>
            <person name="Mrozik A."/>
            <person name="Waleron K."/>
        </authorList>
    </citation>
    <scope>NUCLEOTIDE SEQUENCE [LARGE SCALE GENOMIC DNA]</scope>
    <source>
        <strain evidence="7 8">DPMB0001</strain>
    </source>
</reference>
<dbReference type="PANTHER" id="PTHR43652:SF2">
    <property type="entry name" value="BASIC AMINO ACID ANTIPORTER YFCC-RELATED"/>
    <property type="match status" value="1"/>
</dbReference>
<evidence type="ECO:0000256" key="2">
    <source>
        <dbReference type="ARBA" id="ARBA00022475"/>
    </source>
</evidence>
<evidence type="ECO:0000313" key="7">
    <source>
        <dbReference type="EMBL" id="MBW3468089.1"/>
    </source>
</evidence>
<evidence type="ECO:0000313" key="8">
    <source>
        <dbReference type="Proteomes" id="UP000727490"/>
    </source>
</evidence>